<feature type="region of interest" description="Disordered" evidence="2">
    <location>
        <begin position="65"/>
        <end position="100"/>
    </location>
</feature>
<dbReference type="AlphaFoldDB" id="A0ABD3BNX8"/>
<gene>
    <name evidence="3" type="ORF">CASFOL_036776</name>
</gene>
<evidence type="ECO:0000256" key="1">
    <source>
        <dbReference type="SAM" id="Coils"/>
    </source>
</evidence>
<reference evidence="4" key="1">
    <citation type="journal article" date="2024" name="IScience">
        <title>Strigolactones Initiate the Formation of Haustorium-like Structures in Castilleja.</title>
        <authorList>
            <person name="Buerger M."/>
            <person name="Peterson D."/>
            <person name="Chory J."/>
        </authorList>
    </citation>
    <scope>NUCLEOTIDE SEQUENCE [LARGE SCALE GENOMIC DNA]</scope>
</reference>
<evidence type="ECO:0000313" key="3">
    <source>
        <dbReference type="EMBL" id="KAL3619206.1"/>
    </source>
</evidence>
<keyword evidence="4" id="KW-1185">Reference proteome</keyword>
<keyword evidence="1" id="KW-0175">Coiled coil</keyword>
<comment type="caution">
    <text evidence="3">The sequence shown here is derived from an EMBL/GenBank/DDBJ whole genome shotgun (WGS) entry which is preliminary data.</text>
</comment>
<protein>
    <submittedName>
        <fullName evidence="3">Uncharacterized protein</fullName>
    </submittedName>
</protein>
<feature type="coiled-coil region" evidence="1">
    <location>
        <begin position="190"/>
        <end position="221"/>
    </location>
</feature>
<dbReference type="EMBL" id="JAVIJP010000069">
    <property type="protein sequence ID" value="KAL3619206.1"/>
    <property type="molecule type" value="Genomic_DNA"/>
</dbReference>
<proteinExistence type="predicted"/>
<organism evidence="3 4">
    <name type="scientific">Castilleja foliolosa</name>
    <dbReference type="NCBI Taxonomy" id="1961234"/>
    <lineage>
        <taxon>Eukaryota</taxon>
        <taxon>Viridiplantae</taxon>
        <taxon>Streptophyta</taxon>
        <taxon>Embryophyta</taxon>
        <taxon>Tracheophyta</taxon>
        <taxon>Spermatophyta</taxon>
        <taxon>Magnoliopsida</taxon>
        <taxon>eudicotyledons</taxon>
        <taxon>Gunneridae</taxon>
        <taxon>Pentapetalae</taxon>
        <taxon>asterids</taxon>
        <taxon>lamiids</taxon>
        <taxon>Lamiales</taxon>
        <taxon>Orobanchaceae</taxon>
        <taxon>Pedicularideae</taxon>
        <taxon>Castillejinae</taxon>
        <taxon>Castilleja</taxon>
    </lineage>
</organism>
<dbReference type="Proteomes" id="UP001632038">
    <property type="component" value="Unassembled WGS sequence"/>
</dbReference>
<accession>A0ABD3BNX8</accession>
<feature type="compositionally biased region" description="Polar residues" evidence="2">
    <location>
        <begin position="70"/>
        <end position="89"/>
    </location>
</feature>
<sequence>MTHIECHERLEPTPEELVDYSWWSHMADDVRSSVTYFHRKSTFTAAHKVSRAAIVVDSSTIRPTRESLLHPSTSAPRVSHANPEQSPQQHSRECGSLPQKRARTMDSFDVHAHDYLLTQISDLVDVLGRENALFMERVKRENALFMERVKQEITLFMERVKREKALLMERPNQENGLLTERLKQESGLLMERLKQEHDLFTERLKHENALLMERLKREIEEQMRGSEAKDRSRG</sequence>
<evidence type="ECO:0000256" key="2">
    <source>
        <dbReference type="SAM" id="MobiDB-lite"/>
    </source>
</evidence>
<name>A0ABD3BNX8_9LAMI</name>
<evidence type="ECO:0000313" key="4">
    <source>
        <dbReference type="Proteomes" id="UP001632038"/>
    </source>
</evidence>